<dbReference type="EMBL" id="BKCJ010003643">
    <property type="protein sequence ID" value="GEU56318.1"/>
    <property type="molecule type" value="Genomic_DNA"/>
</dbReference>
<reference evidence="1" key="1">
    <citation type="journal article" date="2019" name="Sci. Rep.">
        <title>Draft genome of Tanacetum cinerariifolium, the natural source of mosquito coil.</title>
        <authorList>
            <person name="Yamashiro T."/>
            <person name="Shiraishi A."/>
            <person name="Satake H."/>
            <person name="Nakayama K."/>
        </authorList>
    </citation>
    <scope>NUCLEOTIDE SEQUENCE</scope>
</reference>
<accession>A0A6L2L3U6</accession>
<sequence>MSLYDSLTKFVVVRRYPVDSYDDEYMSLFNDEEQPAKSSLNDLELQQEHDIVDVKDGILEQQPNADKGKTVVIQETVRVYFPINKPKQHWCLAQLEMRTGVVTFYDSLGYAGGIRRRWWRRMKKALPSYMLSLDHNLKYSPLVTVVNDSNLFMDWKKLNNDSLPRESIRFKRSSQVVVGRLIFWAGQERFVSVDGHIVFKKHLLVSFVLICHSFQVHDIDAVFRDDLTVPMCLSSIGKSLILSGSTDETD</sequence>
<dbReference type="SUPFAM" id="SSF54001">
    <property type="entry name" value="Cysteine proteinases"/>
    <property type="match status" value="1"/>
</dbReference>
<name>A0A6L2L3U6_TANCI</name>
<dbReference type="Gene3D" id="3.40.395.10">
    <property type="entry name" value="Adenoviral Proteinase, Chain A"/>
    <property type="match status" value="1"/>
</dbReference>
<comment type="caution">
    <text evidence="1">The sequence shown here is derived from an EMBL/GenBank/DDBJ whole genome shotgun (WGS) entry which is preliminary data.</text>
</comment>
<protein>
    <submittedName>
        <fullName evidence="1">F-box domain-containing protein</fullName>
    </submittedName>
</protein>
<dbReference type="AlphaFoldDB" id="A0A6L2L3U6"/>
<evidence type="ECO:0000313" key="1">
    <source>
        <dbReference type="EMBL" id="GEU56318.1"/>
    </source>
</evidence>
<dbReference type="InterPro" id="IPR038765">
    <property type="entry name" value="Papain-like_cys_pep_sf"/>
</dbReference>
<organism evidence="1">
    <name type="scientific">Tanacetum cinerariifolium</name>
    <name type="common">Dalmatian daisy</name>
    <name type="synonym">Chrysanthemum cinerariifolium</name>
    <dbReference type="NCBI Taxonomy" id="118510"/>
    <lineage>
        <taxon>Eukaryota</taxon>
        <taxon>Viridiplantae</taxon>
        <taxon>Streptophyta</taxon>
        <taxon>Embryophyta</taxon>
        <taxon>Tracheophyta</taxon>
        <taxon>Spermatophyta</taxon>
        <taxon>Magnoliopsida</taxon>
        <taxon>eudicotyledons</taxon>
        <taxon>Gunneridae</taxon>
        <taxon>Pentapetalae</taxon>
        <taxon>asterids</taxon>
        <taxon>campanulids</taxon>
        <taxon>Asterales</taxon>
        <taxon>Asteraceae</taxon>
        <taxon>Asteroideae</taxon>
        <taxon>Anthemideae</taxon>
        <taxon>Anthemidinae</taxon>
        <taxon>Tanacetum</taxon>
    </lineage>
</organism>
<proteinExistence type="predicted"/>
<gene>
    <name evidence="1" type="ORF">Tci_028296</name>
</gene>